<proteinExistence type="predicted"/>
<protein>
    <submittedName>
        <fullName evidence="1">Uncharacterized protein</fullName>
    </submittedName>
</protein>
<evidence type="ECO:0000313" key="1">
    <source>
        <dbReference type="EMBL" id="MPC70756.1"/>
    </source>
</evidence>
<reference evidence="1 2" key="1">
    <citation type="submission" date="2019-05" db="EMBL/GenBank/DDBJ databases">
        <title>Another draft genome of Portunus trituberculatus and its Hox gene families provides insights of decapod evolution.</title>
        <authorList>
            <person name="Jeong J.-H."/>
            <person name="Song I."/>
            <person name="Kim S."/>
            <person name="Choi T."/>
            <person name="Kim D."/>
            <person name="Ryu S."/>
            <person name="Kim W."/>
        </authorList>
    </citation>
    <scope>NUCLEOTIDE SEQUENCE [LARGE SCALE GENOMIC DNA]</scope>
    <source>
        <tissue evidence="1">Muscle</tissue>
    </source>
</reference>
<keyword evidence="2" id="KW-1185">Reference proteome</keyword>
<name>A0A5B7HLE8_PORTR</name>
<dbReference type="Proteomes" id="UP000324222">
    <property type="component" value="Unassembled WGS sequence"/>
</dbReference>
<gene>
    <name evidence="1" type="ORF">E2C01_065013</name>
</gene>
<sequence length="64" mass="6875">MAGDRQADRQTDRRTGGCRVSPAGWRASCRWEGPQLTLEALSVFRGAAGGSRGVEGWGGALERR</sequence>
<organism evidence="1 2">
    <name type="scientific">Portunus trituberculatus</name>
    <name type="common">Swimming crab</name>
    <name type="synonym">Neptunus trituberculatus</name>
    <dbReference type="NCBI Taxonomy" id="210409"/>
    <lineage>
        <taxon>Eukaryota</taxon>
        <taxon>Metazoa</taxon>
        <taxon>Ecdysozoa</taxon>
        <taxon>Arthropoda</taxon>
        <taxon>Crustacea</taxon>
        <taxon>Multicrustacea</taxon>
        <taxon>Malacostraca</taxon>
        <taxon>Eumalacostraca</taxon>
        <taxon>Eucarida</taxon>
        <taxon>Decapoda</taxon>
        <taxon>Pleocyemata</taxon>
        <taxon>Brachyura</taxon>
        <taxon>Eubrachyura</taxon>
        <taxon>Portunoidea</taxon>
        <taxon>Portunidae</taxon>
        <taxon>Portuninae</taxon>
        <taxon>Portunus</taxon>
    </lineage>
</organism>
<accession>A0A5B7HLE8</accession>
<evidence type="ECO:0000313" key="2">
    <source>
        <dbReference type="Proteomes" id="UP000324222"/>
    </source>
</evidence>
<dbReference type="AlphaFoldDB" id="A0A5B7HLE8"/>
<dbReference type="EMBL" id="VSRR010031646">
    <property type="protein sequence ID" value="MPC70756.1"/>
    <property type="molecule type" value="Genomic_DNA"/>
</dbReference>
<comment type="caution">
    <text evidence="1">The sequence shown here is derived from an EMBL/GenBank/DDBJ whole genome shotgun (WGS) entry which is preliminary data.</text>
</comment>